<protein>
    <submittedName>
        <fullName evidence="1">Uncharacterized protein</fullName>
    </submittedName>
</protein>
<proteinExistence type="predicted"/>
<gene>
    <name evidence="1" type="ORF">UFOVP844_29</name>
</gene>
<organism evidence="1">
    <name type="scientific">uncultured Caudovirales phage</name>
    <dbReference type="NCBI Taxonomy" id="2100421"/>
    <lineage>
        <taxon>Viruses</taxon>
        <taxon>Duplodnaviria</taxon>
        <taxon>Heunggongvirae</taxon>
        <taxon>Uroviricota</taxon>
        <taxon>Caudoviricetes</taxon>
        <taxon>Peduoviridae</taxon>
        <taxon>Maltschvirus</taxon>
        <taxon>Maltschvirus maltsch</taxon>
    </lineage>
</organism>
<evidence type="ECO:0000313" key="1">
    <source>
        <dbReference type="EMBL" id="CAB4166438.1"/>
    </source>
</evidence>
<sequence>MTNYVLDRPKLREILLLHKSFISKKCHDLIAEGVDISKLTYRETDKFTDEFIDTMIKSLPVDSLLDQVDVVMKETVGFTSKEMMEKHEQKK</sequence>
<dbReference type="EMBL" id="LR796795">
    <property type="protein sequence ID" value="CAB4166438.1"/>
    <property type="molecule type" value="Genomic_DNA"/>
</dbReference>
<accession>A0A6J5PB32</accession>
<reference evidence="1" key="1">
    <citation type="submission" date="2020-04" db="EMBL/GenBank/DDBJ databases">
        <authorList>
            <person name="Chiriac C."/>
            <person name="Salcher M."/>
            <person name="Ghai R."/>
            <person name="Kavagutti S V."/>
        </authorList>
    </citation>
    <scope>NUCLEOTIDE SEQUENCE</scope>
</reference>
<name>A0A6J5PB32_9CAUD</name>